<feature type="compositionally biased region" description="Low complexity" evidence="1">
    <location>
        <begin position="157"/>
        <end position="170"/>
    </location>
</feature>
<proteinExistence type="predicted"/>
<keyword evidence="3" id="KW-1185">Reference proteome</keyword>
<evidence type="ECO:0000256" key="1">
    <source>
        <dbReference type="SAM" id="MobiDB-lite"/>
    </source>
</evidence>
<evidence type="ECO:0000313" key="2">
    <source>
        <dbReference type="EMBL" id="KAJ1140069.1"/>
    </source>
</evidence>
<organism evidence="2 3">
    <name type="scientific">Pleurodeles waltl</name>
    <name type="common">Iberian ribbed newt</name>
    <dbReference type="NCBI Taxonomy" id="8319"/>
    <lineage>
        <taxon>Eukaryota</taxon>
        <taxon>Metazoa</taxon>
        <taxon>Chordata</taxon>
        <taxon>Craniata</taxon>
        <taxon>Vertebrata</taxon>
        <taxon>Euteleostomi</taxon>
        <taxon>Amphibia</taxon>
        <taxon>Batrachia</taxon>
        <taxon>Caudata</taxon>
        <taxon>Salamandroidea</taxon>
        <taxon>Salamandridae</taxon>
        <taxon>Pleurodelinae</taxon>
        <taxon>Pleurodeles</taxon>
    </lineage>
</organism>
<comment type="caution">
    <text evidence="2">The sequence shown here is derived from an EMBL/GenBank/DDBJ whole genome shotgun (WGS) entry which is preliminary data.</text>
</comment>
<name>A0AAV7QHZ8_PLEWA</name>
<dbReference type="AlphaFoldDB" id="A0AAV7QHZ8"/>
<gene>
    <name evidence="2" type="ORF">NDU88_006430</name>
</gene>
<protein>
    <submittedName>
        <fullName evidence="2">Uncharacterized protein</fullName>
    </submittedName>
</protein>
<accession>A0AAV7QHZ8</accession>
<dbReference type="Proteomes" id="UP001066276">
    <property type="component" value="Chromosome 6"/>
</dbReference>
<evidence type="ECO:0000313" key="3">
    <source>
        <dbReference type="Proteomes" id="UP001066276"/>
    </source>
</evidence>
<dbReference type="EMBL" id="JANPWB010000010">
    <property type="protein sequence ID" value="KAJ1140069.1"/>
    <property type="molecule type" value="Genomic_DNA"/>
</dbReference>
<feature type="region of interest" description="Disordered" evidence="1">
    <location>
        <begin position="1"/>
        <end position="172"/>
    </location>
</feature>
<reference evidence="2" key="1">
    <citation type="journal article" date="2022" name="bioRxiv">
        <title>Sequencing and chromosome-scale assembly of the giantPleurodeles waltlgenome.</title>
        <authorList>
            <person name="Brown T."/>
            <person name="Elewa A."/>
            <person name="Iarovenko S."/>
            <person name="Subramanian E."/>
            <person name="Araus A.J."/>
            <person name="Petzold A."/>
            <person name="Susuki M."/>
            <person name="Suzuki K.-i.T."/>
            <person name="Hayashi T."/>
            <person name="Toyoda A."/>
            <person name="Oliveira C."/>
            <person name="Osipova E."/>
            <person name="Leigh N.D."/>
            <person name="Simon A."/>
            <person name="Yun M.H."/>
        </authorList>
    </citation>
    <scope>NUCLEOTIDE SEQUENCE</scope>
    <source>
        <strain evidence="2">20211129_DDA</strain>
        <tissue evidence="2">Liver</tissue>
    </source>
</reference>
<sequence>MRARLIRPAAQAQNRQIDPRGCRPGPRLSTEPGGPGAPQNRPHSPAEWRPTAWPLRGARPRRPLAGTADPGARTTARDAGRLPPRKSSTSLRVLFFRVAPPPDGAQRIPVPWLPAHRTQGAPGRPSSQPVPEPPRPDRTCLPSGSPPRSPQERRRGATPPGAAPAVPRRPSQFVSLCHGTRCPAAPASGVF</sequence>